<reference evidence="2" key="1">
    <citation type="journal article" date="2021" name="IMA Fungus">
        <title>Genomic characterization of three marine fungi, including Emericellopsis atlantica sp. nov. with signatures of a generalist lifestyle and marine biomass degradation.</title>
        <authorList>
            <person name="Hagestad O.C."/>
            <person name="Hou L."/>
            <person name="Andersen J.H."/>
            <person name="Hansen E.H."/>
            <person name="Altermark B."/>
            <person name="Li C."/>
            <person name="Kuhnert E."/>
            <person name="Cox R.J."/>
            <person name="Crous P.W."/>
            <person name="Spatafora J.W."/>
            <person name="Lail K."/>
            <person name="Amirebrahimi M."/>
            <person name="Lipzen A."/>
            <person name="Pangilinan J."/>
            <person name="Andreopoulos W."/>
            <person name="Hayes R.D."/>
            <person name="Ng V."/>
            <person name="Grigoriev I.V."/>
            <person name="Jackson S.A."/>
            <person name="Sutton T.D.S."/>
            <person name="Dobson A.D.W."/>
            <person name="Rama T."/>
        </authorList>
    </citation>
    <scope>NUCLEOTIDE SEQUENCE</scope>
    <source>
        <strain evidence="2">TRa3180A</strain>
    </source>
</reference>
<dbReference type="InterPro" id="IPR033481">
    <property type="entry name" value="Dni1/Fig1"/>
</dbReference>
<accession>A0A9P7ZBQ4</accession>
<keyword evidence="1" id="KW-1133">Transmembrane helix</keyword>
<evidence type="ECO:0000313" key="2">
    <source>
        <dbReference type="EMBL" id="KAG9248493.1"/>
    </source>
</evidence>
<sequence>MRPSHFEPMSDQIFDPLQPRQSRVFLGILTLALCHAINLPLSSQDSEVFEMAQRYQMNWIGLIPYVGYHHVIMIILAISIVFMSILLAGCTSNGLTNVYLLSLSYQDIFTPKTSSLQVNPAFSKAFTAVVNTTTSLELRTAFIGLCLRENHGIWQCSSSAHNLADTLNGSAGDPLNMIWLANTFKAQMMFSALIFVTIPLVAIAIILLATFPGWHDETSSDGSERQVKPFPSRTMSYAILAMLALASMLIFVSIFWAHIGSSAGVVMAETLTYGAVRGHVGSVAMGLGWSTVFLVVIAAIGIFIMILSINTLSGIAD</sequence>
<proteinExistence type="predicted"/>
<gene>
    <name evidence="2" type="ORF">BJ878DRAFT_488034</name>
</gene>
<dbReference type="Pfam" id="PF12351">
    <property type="entry name" value="Fig1"/>
    <property type="match status" value="1"/>
</dbReference>
<dbReference type="GO" id="GO:0043332">
    <property type="term" value="C:mating projection tip"/>
    <property type="evidence" value="ECO:0007669"/>
    <property type="project" value="TreeGrafter"/>
</dbReference>
<dbReference type="PANTHER" id="PTHR28092">
    <property type="entry name" value="FACTOR-INDUCED GENE 1 PROTEIN"/>
    <property type="match status" value="1"/>
</dbReference>
<evidence type="ECO:0000256" key="1">
    <source>
        <dbReference type="SAM" id="Phobius"/>
    </source>
</evidence>
<feature type="transmembrane region" description="Helical" evidence="1">
    <location>
        <begin position="235"/>
        <end position="259"/>
    </location>
</feature>
<feature type="transmembrane region" description="Helical" evidence="1">
    <location>
        <begin position="62"/>
        <end position="88"/>
    </location>
</feature>
<feature type="transmembrane region" description="Helical" evidence="1">
    <location>
        <begin position="189"/>
        <end position="214"/>
    </location>
</feature>
<dbReference type="Proteomes" id="UP000887226">
    <property type="component" value="Unassembled WGS sequence"/>
</dbReference>
<protein>
    <submittedName>
        <fullName evidence="2">Ca2+ regulator and membrane fusion protein Fig1-domain-containing protein</fullName>
    </submittedName>
</protein>
<dbReference type="GO" id="GO:0016020">
    <property type="term" value="C:membrane"/>
    <property type="evidence" value="ECO:0007669"/>
    <property type="project" value="InterPro"/>
</dbReference>
<dbReference type="EMBL" id="MU253748">
    <property type="protein sequence ID" value="KAG9248493.1"/>
    <property type="molecule type" value="Genomic_DNA"/>
</dbReference>
<comment type="caution">
    <text evidence="2">The sequence shown here is derived from an EMBL/GenBank/DDBJ whole genome shotgun (WGS) entry which is preliminary data.</text>
</comment>
<dbReference type="AlphaFoldDB" id="A0A9P7ZBQ4"/>
<evidence type="ECO:0000313" key="3">
    <source>
        <dbReference type="Proteomes" id="UP000887226"/>
    </source>
</evidence>
<dbReference type="PANTHER" id="PTHR28092:SF1">
    <property type="entry name" value="FACTOR-INDUCED GENE 1 PROTEIN"/>
    <property type="match status" value="1"/>
</dbReference>
<keyword evidence="1" id="KW-0472">Membrane</keyword>
<dbReference type="GO" id="GO:0000747">
    <property type="term" value="P:conjugation with cellular fusion"/>
    <property type="evidence" value="ECO:0007669"/>
    <property type="project" value="TreeGrafter"/>
</dbReference>
<name>A0A9P7ZBQ4_9HELO</name>
<keyword evidence="3" id="KW-1185">Reference proteome</keyword>
<organism evidence="2 3">
    <name type="scientific">Calycina marina</name>
    <dbReference type="NCBI Taxonomy" id="1763456"/>
    <lineage>
        <taxon>Eukaryota</taxon>
        <taxon>Fungi</taxon>
        <taxon>Dikarya</taxon>
        <taxon>Ascomycota</taxon>
        <taxon>Pezizomycotina</taxon>
        <taxon>Leotiomycetes</taxon>
        <taxon>Helotiales</taxon>
        <taxon>Pezizellaceae</taxon>
        <taxon>Calycina</taxon>
    </lineage>
</organism>
<feature type="transmembrane region" description="Helical" evidence="1">
    <location>
        <begin position="279"/>
        <end position="307"/>
    </location>
</feature>
<dbReference type="OrthoDB" id="3550957at2759"/>
<keyword evidence="1" id="KW-0812">Transmembrane</keyword>